<reference evidence="1 2" key="1">
    <citation type="journal article" date="2011" name="Science">
        <title>The Selaginella genome identifies genetic changes associated with the evolution of vascular plants.</title>
        <authorList>
            <person name="Banks J.A."/>
            <person name="Nishiyama T."/>
            <person name="Hasebe M."/>
            <person name="Bowman J.L."/>
            <person name="Gribskov M."/>
            <person name="dePamphilis C."/>
            <person name="Albert V.A."/>
            <person name="Aono N."/>
            <person name="Aoyama T."/>
            <person name="Ambrose B.A."/>
            <person name="Ashton N.W."/>
            <person name="Axtell M.J."/>
            <person name="Barker E."/>
            <person name="Barker M.S."/>
            <person name="Bennetzen J.L."/>
            <person name="Bonawitz N.D."/>
            <person name="Chapple C."/>
            <person name="Cheng C."/>
            <person name="Correa L.G."/>
            <person name="Dacre M."/>
            <person name="DeBarry J."/>
            <person name="Dreyer I."/>
            <person name="Elias M."/>
            <person name="Engstrom E.M."/>
            <person name="Estelle M."/>
            <person name="Feng L."/>
            <person name="Finet C."/>
            <person name="Floyd S.K."/>
            <person name="Frommer W.B."/>
            <person name="Fujita T."/>
            <person name="Gramzow L."/>
            <person name="Gutensohn M."/>
            <person name="Harholt J."/>
            <person name="Hattori M."/>
            <person name="Heyl A."/>
            <person name="Hirai T."/>
            <person name="Hiwatashi Y."/>
            <person name="Ishikawa M."/>
            <person name="Iwata M."/>
            <person name="Karol K.G."/>
            <person name="Koehler B."/>
            <person name="Kolukisaoglu U."/>
            <person name="Kubo M."/>
            <person name="Kurata T."/>
            <person name="Lalonde S."/>
            <person name="Li K."/>
            <person name="Li Y."/>
            <person name="Litt A."/>
            <person name="Lyons E."/>
            <person name="Manning G."/>
            <person name="Maruyama T."/>
            <person name="Michael T.P."/>
            <person name="Mikami K."/>
            <person name="Miyazaki S."/>
            <person name="Morinaga S."/>
            <person name="Murata T."/>
            <person name="Mueller-Roeber B."/>
            <person name="Nelson D.R."/>
            <person name="Obara M."/>
            <person name="Oguri Y."/>
            <person name="Olmstead R.G."/>
            <person name="Onodera N."/>
            <person name="Petersen B.L."/>
            <person name="Pils B."/>
            <person name="Prigge M."/>
            <person name="Rensing S.A."/>
            <person name="Riano-Pachon D.M."/>
            <person name="Roberts A.W."/>
            <person name="Sato Y."/>
            <person name="Scheller H.V."/>
            <person name="Schulz B."/>
            <person name="Schulz C."/>
            <person name="Shakirov E.V."/>
            <person name="Shibagaki N."/>
            <person name="Shinohara N."/>
            <person name="Shippen D.E."/>
            <person name="Soerensen I."/>
            <person name="Sotooka R."/>
            <person name="Sugimoto N."/>
            <person name="Sugita M."/>
            <person name="Sumikawa N."/>
            <person name="Tanurdzic M."/>
            <person name="Theissen G."/>
            <person name="Ulvskov P."/>
            <person name="Wakazuki S."/>
            <person name="Weng J.K."/>
            <person name="Willats W.W."/>
            <person name="Wipf D."/>
            <person name="Wolf P.G."/>
            <person name="Yang L."/>
            <person name="Zimmer A.D."/>
            <person name="Zhu Q."/>
            <person name="Mitros T."/>
            <person name="Hellsten U."/>
            <person name="Loque D."/>
            <person name="Otillar R."/>
            <person name="Salamov A."/>
            <person name="Schmutz J."/>
            <person name="Shapiro H."/>
            <person name="Lindquist E."/>
            <person name="Lucas S."/>
            <person name="Rokhsar D."/>
            <person name="Grigoriev I.V."/>
        </authorList>
    </citation>
    <scope>NUCLEOTIDE SEQUENCE [LARGE SCALE GENOMIC DNA]</scope>
</reference>
<dbReference type="InParanoid" id="D8SMG9"/>
<dbReference type="EMBL" id="GL377627">
    <property type="protein sequence ID" value="EFJ14493.1"/>
    <property type="molecule type" value="Genomic_DNA"/>
</dbReference>
<gene>
    <name evidence="1" type="ORF">SELMODRAFT_423673</name>
</gene>
<dbReference type="Gene3D" id="2.60.120.10">
    <property type="entry name" value="Jelly Rolls"/>
    <property type="match status" value="1"/>
</dbReference>
<keyword evidence="2" id="KW-1185">Reference proteome</keyword>
<evidence type="ECO:0000313" key="2">
    <source>
        <dbReference type="Proteomes" id="UP000001514"/>
    </source>
</evidence>
<dbReference type="Proteomes" id="UP000001514">
    <property type="component" value="Unassembled WGS sequence"/>
</dbReference>
<dbReference type="KEGG" id="smo:SELMODRAFT_423673"/>
<sequence>MGIVTLNSQFPGFQLIADSMFGSNILDEVLVKTFFIDEKAVQQLKRSNAQTSSSPHVVEDETIGLGPDIAKTFSRGTSATALIGHLEDKISVYKPDMMALKSKFNGKFCKRLTNYWQSSFNAGTQSHTIDIFNVKYLITRNSRLLVTALDKPLRKLK</sequence>
<protein>
    <submittedName>
        <fullName evidence="1">Uncharacterized protein</fullName>
    </submittedName>
</protein>
<dbReference type="Gramene" id="EFJ14493">
    <property type="protein sequence ID" value="EFJ14493"/>
    <property type="gene ID" value="SELMODRAFT_423673"/>
</dbReference>
<dbReference type="InterPro" id="IPR014710">
    <property type="entry name" value="RmlC-like_jellyroll"/>
</dbReference>
<dbReference type="AlphaFoldDB" id="D8SMG9"/>
<evidence type="ECO:0000313" key="1">
    <source>
        <dbReference type="EMBL" id="EFJ14493.1"/>
    </source>
</evidence>
<accession>D8SMG9</accession>
<dbReference type="HOGENOM" id="CLU_1680939_0_0_1"/>
<organism evidence="2">
    <name type="scientific">Selaginella moellendorffii</name>
    <name type="common">Spikemoss</name>
    <dbReference type="NCBI Taxonomy" id="88036"/>
    <lineage>
        <taxon>Eukaryota</taxon>
        <taxon>Viridiplantae</taxon>
        <taxon>Streptophyta</taxon>
        <taxon>Embryophyta</taxon>
        <taxon>Tracheophyta</taxon>
        <taxon>Lycopodiopsida</taxon>
        <taxon>Selaginellales</taxon>
        <taxon>Selaginellaceae</taxon>
        <taxon>Selaginella</taxon>
    </lineage>
</organism>
<proteinExistence type="predicted"/>
<name>D8SMG9_SELML</name>